<evidence type="ECO:0008006" key="4">
    <source>
        <dbReference type="Google" id="ProtNLM"/>
    </source>
</evidence>
<evidence type="ECO:0000313" key="3">
    <source>
        <dbReference type="Proteomes" id="UP000038200"/>
    </source>
</evidence>
<evidence type="ECO:0000313" key="2">
    <source>
        <dbReference type="EMBL" id="CEN53862.1"/>
    </source>
</evidence>
<protein>
    <recommendedName>
        <fullName evidence="4">YARHG domain-containing protein</fullName>
    </recommendedName>
</protein>
<name>A0A0B7IUV6_9FLAO</name>
<accession>A0A0B7IUV6</accession>
<reference evidence="2 3" key="1">
    <citation type="submission" date="2015-01" db="EMBL/GenBank/DDBJ databases">
        <authorList>
            <person name="Xiang T."/>
            <person name="Song Y."/>
            <person name="Huang L."/>
            <person name="Wang B."/>
            <person name="Wu P."/>
        </authorList>
    </citation>
    <scope>NUCLEOTIDE SEQUENCE [LARGE SCALE GENOMIC DNA]</scope>
    <source>
        <strain evidence="2 3">CcD93</strain>
    </source>
</reference>
<proteinExistence type="predicted"/>
<dbReference type="RefSeq" id="WP_042009034.1">
    <property type="nucleotide sequence ID" value="NZ_CDOL01000250.1"/>
</dbReference>
<dbReference type="STRING" id="1848903.CCAND38_780005"/>
<evidence type="ECO:0000256" key="1">
    <source>
        <dbReference type="SAM" id="SignalP"/>
    </source>
</evidence>
<organism evidence="2 3">
    <name type="scientific">Capnocytophaga canis</name>
    <dbReference type="NCBI Taxonomy" id="1848903"/>
    <lineage>
        <taxon>Bacteria</taxon>
        <taxon>Pseudomonadati</taxon>
        <taxon>Bacteroidota</taxon>
        <taxon>Flavobacteriia</taxon>
        <taxon>Flavobacteriales</taxon>
        <taxon>Flavobacteriaceae</taxon>
        <taxon>Capnocytophaga</taxon>
    </lineage>
</organism>
<dbReference type="AlphaFoldDB" id="A0A0B7IUV6"/>
<dbReference type="Proteomes" id="UP000038200">
    <property type="component" value="Unassembled WGS sequence"/>
</dbReference>
<dbReference type="EMBL" id="CDOL01000250">
    <property type="protein sequence ID" value="CEN53862.1"/>
    <property type="molecule type" value="Genomic_DNA"/>
</dbReference>
<feature type="signal peptide" evidence="1">
    <location>
        <begin position="1"/>
        <end position="18"/>
    </location>
</feature>
<sequence length="306" mass="35694">MKILITLIFCACVSFAQAQINSNSLFFVTNYENANSYFFFSLISSHIVVAQKYISLEELNSKYDIKEYNFSLSSFGIERAFEVYNIERGEDLLLITILPDLKNGNDWIEVQKSELQEENFVSYRYLIDKLEVNNNLSNKYFLVKKIGNQIFRARYTNLQLFKIVNLSDEDIHISGKNVLNLGAKPIIKEQLYAKYKQQFPDKEFLFENGFGIPSYLESVYLYDVQLINNEQVYFFWIFNTYGGIGNLAYIKGKGIVAGRYPYYFSLKTGGKIAVSNDPSYLLRKVWDKNDTENKMMWAKELFPESQ</sequence>
<keyword evidence="1" id="KW-0732">Signal</keyword>
<gene>
    <name evidence="2" type="ORF">CCAND93_60032</name>
</gene>
<feature type="chain" id="PRO_5002117010" description="YARHG domain-containing protein" evidence="1">
    <location>
        <begin position="19"/>
        <end position="306"/>
    </location>
</feature>
<dbReference type="OrthoDB" id="711261at2"/>